<proteinExistence type="predicted"/>
<dbReference type="PANTHER" id="PTHR44591">
    <property type="entry name" value="STRESS RESPONSE REGULATOR PROTEIN 1"/>
    <property type="match status" value="1"/>
</dbReference>
<dbReference type="EMBL" id="CADCUQ010000143">
    <property type="protein sequence ID" value="CAA9379451.1"/>
    <property type="molecule type" value="Genomic_DNA"/>
</dbReference>
<protein>
    <recommendedName>
        <fullName evidence="4">Response regulatory domain-containing protein</fullName>
    </recommendedName>
</protein>
<dbReference type="PROSITE" id="PS50110">
    <property type="entry name" value="RESPONSE_REGULATORY"/>
    <property type="match status" value="1"/>
</dbReference>
<dbReference type="InterPro" id="IPR001789">
    <property type="entry name" value="Sig_transdc_resp-reg_receiver"/>
</dbReference>
<dbReference type="Pfam" id="PF00072">
    <property type="entry name" value="Response_reg"/>
    <property type="match status" value="1"/>
</dbReference>
<feature type="region of interest" description="Disordered" evidence="3">
    <location>
        <begin position="105"/>
        <end position="134"/>
    </location>
</feature>
<feature type="modified residue" description="4-aspartylphosphate" evidence="2">
    <location>
        <position position="37"/>
    </location>
</feature>
<reference evidence="5" key="1">
    <citation type="submission" date="2020-02" db="EMBL/GenBank/DDBJ databases">
        <authorList>
            <person name="Meier V. D."/>
        </authorList>
    </citation>
    <scope>NUCLEOTIDE SEQUENCE</scope>
    <source>
        <strain evidence="5">AVDCRST_MAG64</strain>
    </source>
</reference>
<evidence type="ECO:0000256" key="2">
    <source>
        <dbReference type="PROSITE-ProRule" id="PRU00169"/>
    </source>
</evidence>
<evidence type="ECO:0000256" key="3">
    <source>
        <dbReference type="SAM" id="MobiDB-lite"/>
    </source>
</evidence>
<evidence type="ECO:0000259" key="4">
    <source>
        <dbReference type="PROSITE" id="PS50110"/>
    </source>
</evidence>
<gene>
    <name evidence="5" type="ORF">AVDCRST_MAG64-537</name>
</gene>
<dbReference type="PANTHER" id="PTHR44591:SF23">
    <property type="entry name" value="CHEY SUBFAMILY"/>
    <property type="match status" value="1"/>
</dbReference>
<dbReference type="SMART" id="SM00448">
    <property type="entry name" value="REC"/>
    <property type="match status" value="1"/>
</dbReference>
<dbReference type="AlphaFoldDB" id="A0A6J4N6B7"/>
<dbReference type="InterPro" id="IPR050595">
    <property type="entry name" value="Bact_response_regulator"/>
</dbReference>
<evidence type="ECO:0000256" key="1">
    <source>
        <dbReference type="ARBA" id="ARBA00022553"/>
    </source>
</evidence>
<dbReference type="Gene3D" id="3.40.50.2300">
    <property type="match status" value="1"/>
</dbReference>
<dbReference type="SUPFAM" id="SSF52172">
    <property type="entry name" value="CheY-like"/>
    <property type="match status" value="1"/>
</dbReference>
<feature type="compositionally biased region" description="Low complexity" evidence="3">
    <location>
        <begin position="121"/>
        <end position="134"/>
    </location>
</feature>
<keyword evidence="1 2" id="KW-0597">Phosphoprotein</keyword>
<evidence type="ECO:0000313" key="5">
    <source>
        <dbReference type="EMBL" id="CAA9379451.1"/>
    </source>
</evidence>
<dbReference type="GO" id="GO:0000160">
    <property type="term" value="P:phosphorelay signal transduction system"/>
    <property type="evidence" value="ECO:0007669"/>
    <property type="project" value="InterPro"/>
</dbReference>
<name>A0A6J4N6B7_9BACT</name>
<feature type="domain" description="Response regulatory" evidence="4">
    <location>
        <begin position="1"/>
        <end position="104"/>
    </location>
</feature>
<organism evidence="5">
    <name type="scientific">uncultured Phycisphaerae bacterium</name>
    <dbReference type="NCBI Taxonomy" id="904963"/>
    <lineage>
        <taxon>Bacteria</taxon>
        <taxon>Pseudomonadati</taxon>
        <taxon>Planctomycetota</taxon>
        <taxon>Phycisphaerae</taxon>
        <taxon>environmental samples</taxon>
    </lineage>
</organism>
<accession>A0A6J4N6B7</accession>
<sequence length="134" mass="14247">MLGRLLRYAGHDTTCVTDGAAALDAMRERRPDLVLLDVMLPGLSGYDVLATLRADARTREVPVVMYSALSDPAARQRAIDMGAQEYLVKAITGFDLLTATVERHAAHGHARGPAHPDDAHTPAARAAARGGPPI</sequence>
<dbReference type="InterPro" id="IPR011006">
    <property type="entry name" value="CheY-like_superfamily"/>
</dbReference>